<dbReference type="SUPFAM" id="SSF51905">
    <property type="entry name" value="FAD/NAD(P)-binding domain"/>
    <property type="match status" value="1"/>
</dbReference>
<dbReference type="Pfam" id="PF13450">
    <property type="entry name" value="NAD_binding_8"/>
    <property type="match status" value="1"/>
</dbReference>
<feature type="signal peptide" evidence="1">
    <location>
        <begin position="1"/>
        <end position="18"/>
    </location>
</feature>
<sequence>MMTISKLLYFAWASSVLAGGTKDPFNPKNYASKDVITRDVAVIGGGSTGTYAAINLQSLGKSIVLVEKENVLGGHTNTYTDPSTGTVVDYGVQAFWNISVARDYFKLLDIATGPYQPLPNTRVFANFQTGNKVDTVQSTFNFTAYAAQLEKYPYLLYSWDLPDPVPKDLLLPFGDFIKKYNLQDSAFDIYYSAQGLSNFLNELTIHVLKLVDESFLGASSGASIVPASNNGEIFTKAAKKLGKDVLLSSTVVQTQRGRDSTSLVVTTPGGKKLIQACKLLITIPPLLDIMKPFDIDSTESSLFSKWRYTDYYTMLVSSTGLPPNTQFSNANESQVTYNIPQLPAAYQVTATRVAGLFYVWYGSPVRVTEAQVKADVSATIRRLRSISGNTTNSVELEPQFVEFRSHTPFKLVVSADEIRGGFYDRLEGLQGHRNTWWTGSAFMSHDSSVLWNFTSALLPRMFGT</sequence>
<gene>
    <name evidence="2" type="ORF">EKO04_008562</name>
</gene>
<dbReference type="OrthoDB" id="68575at2759"/>
<dbReference type="EMBL" id="RZGK01000015">
    <property type="protein sequence ID" value="KAF9693635.1"/>
    <property type="molecule type" value="Genomic_DNA"/>
</dbReference>
<dbReference type="Gene3D" id="1.10.405.20">
    <property type="match status" value="1"/>
</dbReference>
<dbReference type="Proteomes" id="UP000651452">
    <property type="component" value="Unassembled WGS sequence"/>
</dbReference>
<dbReference type="PRINTS" id="PR00411">
    <property type="entry name" value="PNDRDTASEI"/>
</dbReference>
<keyword evidence="3" id="KW-1185">Reference proteome</keyword>
<protein>
    <recommendedName>
        <fullName evidence="4">Beta-cyclopiazonate dehydrogenase</fullName>
    </recommendedName>
</protein>
<proteinExistence type="predicted"/>
<dbReference type="Gene3D" id="3.30.70.1990">
    <property type="match status" value="1"/>
</dbReference>
<feature type="chain" id="PRO_5034022021" description="Beta-cyclopiazonate dehydrogenase" evidence="1">
    <location>
        <begin position="19"/>
        <end position="464"/>
    </location>
</feature>
<comment type="caution">
    <text evidence="2">The sequence shown here is derived from an EMBL/GenBank/DDBJ whole genome shotgun (WGS) entry which is preliminary data.</text>
</comment>
<accession>A0A8H7IZD8</accession>
<evidence type="ECO:0000313" key="3">
    <source>
        <dbReference type="Proteomes" id="UP000651452"/>
    </source>
</evidence>
<evidence type="ECO:0008006" key="4">
    <source>
        <dbReference type="Google" id="ProtNLM"/>
    </source>
</evidence>
<evidence type="ECO:0000313" key="2">
    <source>
        <dbReference type="EMBL" id="KAF9693635.1"/>
    </source>
</evidence>
<name>A0A8H7IZD8_9PLEO</name>
<dbReference type="AlphaFoldDB" id="A0A8H7IZD8"/>
<keyword evidence="1" id="KW-0732">Signal</keyword>
<reference evidence="2" key="2">
    <citation type="submission" date="2020-09" db="EMBL/GenBank/DDBJ databases">
        <title>Reference genome assembly for Australian Ascochyta lentis isolate Al4.</title>
        <authorList>
            <person name="Lee R.C."/>
            <person name="Farfan-Caceres L.M."/>
            <person name="Debler J.W."/>
            <person name="Williams A.H."/>
            <person name="Henares B.M."/>
        </authorList>
    </citation>
    <scope>NUCLEOTIDE SEQUENCE</scope>
    <source>
        <strain evidence="2">Al4</strain>
    </source>
</reference>
<evidence type="ECO:0000256" key="1">
    <source>
        <dbReference type="SAM" id="SignalP"/>
    </source>
</evidence>
<dbReference type="Gene3D" id="3.50.50.60">
    <property type="entry name" value="FAD/NAD(P)-binding domain"/>
    <property type="match status" value="1"/>
</dbReference>
<organism evidence="2 3">
    <name type="scientific">Ascochyta lentis</name>
    <dbReference type="NCBI Taxonomy" id="205686"/>
    <lineage>
        <taxon>Eukaryota</taxon>
        <taxon>Fungi</taxon>
        <taxon>Dikarya</taxon>
        <taxon>Ascomycota</taxon>
        <taxon>Pezizomycotina</taxon>
        <taxon>Dothideomycetes</taxon>
        <taxon>Pleosporomycetidae</taxon>
        <taxon>Pleosporales</taxon>
        <taxon>Pleosporineae</taxon>
        <taxon>Didymellaceae</taxon>
        <taxon>Ascochyta</taxon>
    </lineage>
</organism>
<dbReference type="InterPro" id="IPR036188">
    <property type="entry name" value="FAD/NAD-bd_sf"/>
</dbReference>
<reference evidence="2" key="1">
    <citation type="submission" date="2018-12" db="EMBL/GenBank/DDBJ databases">
        <authorList>
            <person name="Syme R.A."/>
            <person name="Farfan-Caceres L."/>
            <person name="Lichtenzveig J."/>
        </authorList>
    </citation>
    <scope>NUCLEOTIDE SEQUENCE</scope>
    <source>
        <strain evidence="2">Al4</strain>
    </source>
</reference>